<proteinExistence type="predicted"/>
<protein>
    <submittedName>
        <fullName evidence="1">Uncharacterized protein</fullName>
    </submittedName>
</protein>
<evidence type="ECO:0000313" key="1">
    <source>
        <dbReference type="EMBL" id="JAE10893.1"/>
    </source>
</evidence>
<organism evidence="1">
    <name type="scientific">Arundo donax</name>
    <name type="common">Giant reed</name>
    <name type="synonym">Donax arundinaceus</name>
    <dbReference type="NCBI Taxonomy" id="35708"/>
    <lineage>
        <taxon>Eukaryota</taxon>
        <taxon>Viridiplantae</taxon>
        <taxon>Streptophyta</taxon>
        <taxon>Embryophyta</taxon>
        <taxon>Tracheophyta</taxon>
        <taxon>Spermatophyta</taxon>
        <taxon>Magnoliopsida</taxon>
        <taxon>Liliopsida</taxon>
        <taxon>Poales</taxon>
        <taxon>Poaceae</taxon>
        <taxon>PACMAD clade</taxon>
        <taxon>Arundinoideae</taxon>
        <taxon>Arundineae</taxon>
        <taxon>Arundo</taxon>
    </lineage>
</organism>
<name>A0A0A9FRH2_ARUDO</name>
<reference evidence="1" key="1">
    <citation type="submission" date="2014-09" db="EMBL/GenBank/DDBJ databases">
        <authorList>
            <person name="Magalhaes I.L.F."/>
            <person name="Oliveira U."/>
            <person name="Santos F.R."/>
            <person name="Vidigal T.H.D.A."/>
            <person name="Brescovit A.D."/>
            <person name="Santos A.J."/>
        </authorList>
    </citation>
    <scope>NUCLEOTIDE SEQUENCE</scope>
    <source>
        <tissue evidence="1">Shoot tissue taken approximately 20 cm above the soil surface</tissue>
    </source>
</reference>
<sequence length="52" mass="5873">MEEARYGIGIILANNLKECSCQYLFRQTTSDLNEQNIKLTGTDSPIQPKKPT</sequence>
<accession>A0A0A9FRH2</accession>
<reference evidence="1" key="2">
    <citation type="journal article" date="2015" name="Data Brief">
        <title>Shoot transcriptome of the giant reed, Arundo donax.</title>
        <authorList>
            <person name="Barrero R.A."/>
            <person name="Guerrero F.D."/>
            <person name="Moolhuijzen P."/>
            <person name="Goolsby J.A."/>
            <person name="Tidwell J."/>
            <person name="Bellgard S.E."/>
            <person name="Bellgard M.I."/>
        </authorList>
    </citation>
    <scope>NUCLEOTIDE SEQUENCE</scope>
    <source>
        <tissue evidence="1">Shoot tissue taken approximately 20 cm above the soil surface</tissue>
    </source>
</reference>
<dbReference type="AlphaFoldDB" id="A0A0A9FRH2"/>
<dbReference type="EMBL" id="GBRH01187003">
    <property type="protein sequence ID" value="JAE10893.1"/>
    <property type="molecule type" value="Transcribed_RNA"/>
</dbReference>